<dbReference type="InterPro" id="IPR047623">
    <property type="entry name" value="SatP"/>
</dbReference>
<comment type="caution">
    <text evidence="7">The sequence shown here is derived from an EMBL/GenBank/DDBJ whole genome shotgun (WGS) entry which is preliminary data.</text>
</comment>
<keyword evidence="4 6" id="KW-1133">Transmembrane helix</keyword>
<accession>A0ABP7V2F3</accession>
<keyword evidence="5 6" id="KW-0472">Membrane</keyword>
<keyword evidence="8" id="KW-1185">Reference proteome</keyword>
<name>A0ABP7V2F3_9BACI</name>
<reference evidence="8" key="1">
    <citation type="journal article" date="2019" name="Int. J. Syst. Evol. Microbiol.">
        <title>The Global Catalogue of Microorganisms (GCM) 10K type strain sequencing project: providing services to taxonomists for standard genome sequencing and annotation.</title>
        <authorList>
            <consortium name="The Broad Institute Genomics Platform"/>
            <consortium name="The Broad Institute Genome Sequencing Center for Infectious Disease"/>
            <person name="Wu L."/>
            <person name="Ma J."/>
        </authorList>
    </citation>
    <scope>NUCLEOTIDE SEQUENCE [LARGE SCALE GENOMIC DNA]</scope>
    <source>
        <strain evidence="8">JCM 17250</strain>
    </source>
</reference>
<feature type="transmembrane region" description="Helical" evidence="6">
    <location>
        <begin position="100"/>
        <end position="122"/>
    </location>
</feature>
<dbReference type="EMBL" id="BAABDL010000009">
    <property type="protein sequence ID" value="GAA4058049.1"/>
    <property type="molecule type" value="Genomic_DNA"/>
</dbReference>
<evidence type="ECO:0000256" key="4">
    <source>
        <dbReference type="ARBA" id="ARBA00022989"/>
    </source>
</evidence>
<evidence type="ECO:0000313" key="7">
    <source>
        <dbReference type="EMBL" id="GAA4058049.1"/>
    </source>
</evidence>
<feature type="transmembrane region" description="Helical" evidence="6">
    <location>
        <begin position="42"/>
        <end position="62"/>
    </location>
</feature>
<keyword evidence="3 6" id="KW-0812">Transmembrane</keyword>
<dbReference type="PANTHER" id="PTHR30178:SF3">
    <property type="entry name" value="SUCCINATE-ACETATE_PROTON SYMPORTER SATP"/>
    <property type="match status" value="1"/>
</dbReference>
<dbReference type="NCBIfam" id="NF038013">
    <property type="entry name" value="AceTr_1"/>
    <property type="match status" value="1"/>
</dbReference>
<dbReference type="RefSeq" id="WP_344909463.1">
    <property type="nucleotide sequence ID" value="NZ_BAABDL010000009.1"/>
</dbReference>
<sequence length="207" mass="22338">MEKKVTNITEIIANPAPLGLMGFGMTTILLNIHNAGFFELDAMILAMGIFYGGLAQVIAGIMEFKKNNTFGATAFTSYGFFWLALVGLNILPIMGYGEAAGSLSMAAFLFMWGLFTFFMFIGTLRINKALQVVFGTLTILFFLLAIGNFTGSSVILTIAGYEGIICGFSAIYAAMAQVLNELYGKELLPIGAYKAPAVMNPEIRQVS</sequence>
<comment type="subcellular location">
    <subcellularLocation>
        <location evidence="1">Membrane</location>
        <topology evidence="1">Multi-pass membrane protein</topology>
    </subcellularLocation>
</comment>
<feature type="transmembrane region" description="Helical" evidence="6">
    <location>
        <begin position="129"/>
        <end position="149"/>
    </location>
</feature>
<evidence type="ECO:0000256" key="6">
    <source>
        <dbReference type="SAM" id="Phobius"/>
    </source>
</evidence>
<gene>
    <name evidence="7" type="primary">satP</name>
    <name evidence="7" type="ORF">GCM10022410_01650</name>
</gene>
<evidence type="ECO:0000256" key="1">
    <source>
        <dbReference type="ARBA" id="ARBA00004141"/>
    </source>
</evidence>
<protein>
    <submittedName>
        <fullName evidence="7">Acetate uptake transporter</fullName>
    </submittedName>
</protein>
<dbReference type="InterPro" id="IPR047622">
    <property type="entry name" value="GPR1_FUN34_YAAH"/>
</dbReference>
<dbReference type="PROSITE" id="PS01114">
    <property type="entry name" value="GPR1_FUN34_YAAH"/>
    <property type="match status" value="1"/>
</dbReference>
<evidence type="ECO:0000256" key="5">
    <source>
        <dbReference type="ARBA" id="ARBA00023136"/>
    </source>
</evidence>
<feature type="transmembrane region" description="Helical" evidence="6">
    <location>
        <begin position="12"/>
        <end position="30"/>
    </location>
</feature>
<dbReference type="Pfam" id="PF01184">
    <property type="entry name" value="Gpr1_Fun34_YaaH"/>
    <property type="match status" value="1"/>
</dbReference>
<proteinExistence type="inferred from homology"/>
<evidence type="ECO:0000256" key="3">
    <source>
        <dbReference type="ARBA" id="ARBA00022692"/>
    </source>
</evidence>
<comment type="similarity">
    <text evidence="2">Belongs to the acetate uptake transporter (AceTr) (TC 2.A.96) family.</text>
</comment>
<organism evidence="7 8">
    <name type="scientific">Amphibacillus indicireducens</name>
    <dbReference type="NCBI Taxonomy" id="1076330"/>
    <lineage>
        <taxon>Bacteria</taxon>
        <taxon>Bacillati</taxon>
        <taxon>Bacillota</taxon>
        <taxon>Bacilli</taxon>
        <taxon>Bacillales</taxon>
        <taxon>Bacillaceae</taxon>
        <taxon>Amphibacillus</taxon>
    </lineage>
</organism>
<dbReference type="PANTHER" id="PTHR30178">
    <property type="entry name" value="INNER MEMBRANE PROTEIN YAAH"/>
    <property type="match status" value="1"/>
</dbReference>
<feature type="transmembrane region" description="Helical" evidence="6">
    <location>
        <begin position="74"/>
        <end position="94"/>
    </location>
</feature>
<evidence type="ECO:0000256" key="2">
    <source>
        <dbReference type="ARBA" id="ARBA00005587"/>
    </source>
</evidence>
<evidence type="ECO:0000313" key="8">
    <source>
        <dbReference type="Proteomes" id="UP001501734"/>
    </source>
</evidence>
<dbReference type="Proteomes" id="UP001501734">
    <property type="component" value="Unassembled WGS sequence"/>
</dbReference>
<feature type="transmembrane region" description="Helical" evidence="6">
    <location>
        <begin position="155"/>
        <end position="175"/>
    </location>
</feature>
<dbReference type="InterPro" id="IPR000791">
    <property type="entry name" value="Gpr1/Fun34/SatP-like"/>
</dbReference>